<accession>A0A8S5T3C7</accession>
<proteinExistence type="predicted"/>
<dbReference type="Pfam" id="PF04883">
    <property type="entry name" value="HK97-gp10_like"/>
    <property type="match status" value="1"/>
</dbReference>
<organism evidence="1">
    <name type="scientific">Myoviridae sp. ct31P9</name>
    <dbReference type="NCBI Taxonomy" id="2827657"/>
    <lineage>
        <taxon>Viruses</taxon>
        <taxon>Duplodnaviria</taxon>
        <taxon>Heunggongvirae</taxon>
        <taxon>Uroviricota</taxon>
        <taxon>Caudoviricetes</taxon>
    </lineage>
</organism>
<reference evidence="1" key="1">
    <citation type="journal article" date="2021" name="Proc. Natl. Acad. Sci. U.S.A.">
        <title>A Catalog of Tens of Thousands of Viruses from Human Metagenomes Reveals Hidden Associations with Chronic Diseases.</title>
        <authorList>
            <person name="Tisza M.J."/>
            <person name="Buck C.B."/>
        </authorList>
    </citation>
    <scope>NUCLEOTIDE SEQUENCE</scope>
    <source>
        <strain evidence="1">Ct31P9</strain>
    </source>
</reference>
<dbReference type="EMBL" id="BK032738">
    <property type="protein sequence ID" value="DAF57761.1"/>
    <property type="molecule type" value="Genomic_DNA"/>
</dbReference>
<protein>
    <submittedName>
        <fullName evidence="1">Uncharacterized protein</fullName>
    </submittedName>
</protein>
<evidence type="ECO:0000313" key="1">
    <source>
        <dbReference type="EMBL" id="DAF57761.1"/>
    </source>
</evidence>
<name>A0A8S5T3C7_9CAUD</name>
<dbReference type="InterPro" id="IPR010064">
    <property type="entry name" value="HK97-gp10_tail"/>
</dbReference>
<sequence>MASVEFDVREFESFCNKVQELDGKADTTRVLEAGTNQLAALYVREAKKRTPVGKRGSVKAFMGRDKNGKAIYLTYHYNTQQTRNSWRVDAAKITGTTAAAKVYNTSRYASFVDEGHRQEVGRYVPMLGTPIGGVVHGARLKKPWVEGLHMTDAAESVVDKNAGRILDRVVRGYLRELNK</sequence>